<protein>
    <submittedName>
        <fullName evidence="2">Uncharacterized protein</fullName>
    </submittedName>
</protein>
<feature type="transmembrane region" description="Helical" evidence="1">
    <location>
        <begin position="116"/>
        <end position="138"/>
    </location>
</feature>
<organism evidence="2 3">
    <name type="scientific">Sphingobium rhizovicinum</name>
    <dbReference type="NCBI Taxonomy" id="432308"/>
    <lineage>
        <taxon>Bacteria</taxon>
        <taxon>Pseudomonadati</taxon>
        <taxon>Pseudomonadota</taxon>
        <taxon>Alphaproteobacteria</taxon>
        <taxon>Sphingomonadales</taxon>
        <taxon>Sphingomonadaceae</taxon>
        <taxon>Sphingobium</taxon>
    </lineage>
</organism>
<evidence type="ECO:0000313" key="2">
    <source>
        <dbReference type="EMBL" id="MFC3441133.1"/>
    </source>
</evidence>
<evidence type="ECO:0000313" key="3">
    <source>
        <dbReference type="Proteomes" id="UP001595681"/>
    </source>
</evidence>
<feature type="transmembrane region" description="Helical" evidence="1">
    <location>
        <begin position="20"/>
        <end position="42"/>
    </location>
</feature>
<keyword evidence="1" id="KW-1133">Transmembrane helix</keyword>
<sequence length="310" mass="34258">MASLAYKNPAETHSSDSRRLKIRSLGIAWTILVSLFVLWELWNYSGLFAKISEWQFAVFRKSWPAATFGLLSLLFALPGLFLVHITRLKKAQEEQDAAPQDPQQKLLDKANFWRLLLGRTSIFFAALAVLSLIATLFLPGGAQPVPITVGKEVQPRPANGATTLTGRIIFAQTTTLSQDLILTGKDTRFAPILPAEGAGPVRYVVQLAPYEGMIEGQPRDPVMSVSGTLMRNALPGPIRVLYNNAGIALADNVYVLYRYSGTMRRPYYVAAIQLGAAALLLLLLFSFQTRHIKKLRQRFEEADKATPSVG</sequence>
<reference evidence="3" key="1">
    <citation type="journal article" date="2019" name="Int. J. Syst. Evol. Microbiol.">
        <title>The Global Catalogue of Microorganisms (GCM) 10K type strain sequencing project: providing services to taxonomists for standard genome sequencing and annotation.</title>
        <authorList>
            <consortium name="The Broad Institute Genomics Platform"/>
            <consortium name="The Broad Institute Genome Sequencing Center for Infectious Disease"/>
            <person name="Wu L."/>
            <person name="Ma J."/>
        </authorList>
    </citation>
    <scope>NUCLEOTIDE SEQUENCE [LARGE SCALE GENOMIC DNA]</scope>
    <source>
        <strain evidence="3">CCM 7491</strain>
    </source>
</reference>
<gene>
    <name evidence="2" type="ORF">ACFOKF_07975</name>
</gene>
<comment type="caution">
    <text evidence="2">The sequence shown here is derived from an EMBL/GenBank/DDBJ whole genome shotgun (WGS) entry which is preliminary data.</text>
</comment>
<keyword evidence="1" id="KW-0472">Membrane</keyword>
<name>A0ABV7NEJ6_9SPHN</name>
<keyword evidence="3" id="KW-1185">Reference proteome</keyword>
<dbReference type="Proteomes" id="UP001595681">
    <property type="component" value="Unassembled WGS sequence"/>
</dbReference>
<dbReference type="EMBL" id="JBHRVU010000004">
    <property type="protein sequence ID" value="MFC3441133.1"/>
    <property type="molecule type" value="Genomic_DNA"/>
</dbReference>
<feature type="transmembrane region" description="Helical" evidence="1">
    <location>
        <begin position="62"/>
        <end position="83"/>
    </location>
</feature>
<evidence type="ECO:0000256" key="1">
    <source>
        <dbReference type="SAM" id="Phobius"/>
    </source>
</evidence>
<keyword evidence="1" id="KW-0812">Transmembrane</keyword>
<accession>A0ABV7NEJ6</accession>
<dbReference type="RefSeq" id="WP_380794726.1">
    <property type="nucleotide sequence ID" value="NZ_JBHRVU010000004.1"/>
</dbReference>
<proteinExistence type="predicted"/>
<feature type="transmembrane region" description="Helical" evidence="1">
    <location>
        <begin position="267"/>
        <end position="287"/>
    </location>
</feature>